<dbReference type="PANTHER" id="PTHR43343">
    <property type="entry name" value="PEPTIDASE S12"/>
    <property type="match status" value="1"/>
</dbReference>
<dbReference type="SUPFAM" id="SSF50494">
    <property type="entry name" value="Trypsin-like serine proteases"/>
    <property type="match status" value="1"/>
</dbReference>
<accession>A0A6M0RVJ8</accession>
<evidence type="ECO:0000256" key="1">
    <source>
        <dbReference type="ARBA" id="ARBA00022670"/>
    </source>
</evidence>
<dbReference type="Pfam" id="PF04151">
    <property type="entry name" value="PPC"/>
    <property type="match status" value="2"/>
</dbReference>
<evidence type="ECO:0000313" key="4">
    <source>
        <dbReference type="EMBL" id="NEZ59742.1"/>
    </source>
</evidence>
<dbReference type="Proteomes" id="UP000481033">
    <property type="component" value="Unassembled WGS sequence"/>
</dbReference>
<dbReference type="InterPro" id="IPR051201">
    <property type="entry name" value="Chloro_Bact_Ser_Proteases"/>
</dbReference>
<feature type="domain" description="Peptidase C-terminal archaeal/bacterial" evidence="3">
    <location>
        <begin position="276"/>
        <end position="336"/>
    </location>
</feature>
<keyword evidence="5" id="KW-1185">Reference proteome</keyword>
<dbReference type="GO" id="GO:0006508">
    <property type="term" value="P:proteolysis"/>
    <property type="evidence" value="ECO:0007669"/>
    <property type="project" value="UniProtKB-KW"/>
</dbReference>
<dbReference type="InterPro" id="IPR007280">
    <property type="entry name" value="Peptidase_C_arc/bac"/>
</dbReference>
<gene>
    <name evidence="4" type="ORF">DXZ20_29700</name>
</gene>
<dbReference type="Gene3D" id="2.40.10.120">
    <property type="match status" value="1"/>
</dbReference>
<dbReference type="InterPro" id="IPR009003">
    <property type="entry name" value="Peptidase_S1_PA"/>
</dbReference>
<dbReference type="GO" id="GO:0004252">
    <property type="term" value="F:serine-type endopeptidase activity"/>
    <property type="evidence" value="ECO:0007669"/>
    <property type="project" value="InterPro"/>
</dbReference>
<protein>
    <submittedName>
        <fullName evidence="4">Serine protease</fullName>
    </submittedName>
</protein>
<dbReference type="PANTHER" id="PTHR43343:SF3">
    <property type="entry name" value="PROTEASE DO-LIKE 8, CHLOROPLASTIC"/>
    <property type="match status" value="1"/>
</dbReference>
<keyword evidence="2" id="KW-0378">Hydrolase</keyword>
<proteinExistence type="predicted"/>
<keyword evidence="1 4" id="KW-0645">Protease</keyword>
<dbReference type="AlphaFoldDB" id="A0A6M0RVJ8"/>
<name>A0A6M0RVJ8_9CYAN</name>
<dbReference type="Pfam" id="PF13365">
    <property type="entry name" value="Trypsin_2"/>
    <property type="match status" value="1"/>
</dbReference>
<dbReference type="EMBL" id="QXHD01000004">
    <property type="protein sequence ID" value="NEZ59742.1"/>
    <property type="molecule type" value="Genomic_DNA"/>
</dbReference>
<dbReference type="RefSeq" id="WP_163702593.1">
    <property type="nucleotide sequence ID" value="NZ_QXHD01000004.1"/>
</dbReference>
<sequence>MTSIFLKSFSGVLACTLGLSVLGNTPFTLHQGIPAAQAQGFNEETNVRVYQQASPAVVAIDAGNSTGSGSIITQDGLVLTNAHVVGTASQVTVSLADGRQFPGRVIGYADENLDLAAIQIDVENTTFPTIPLANSNAQVGQQAFAIGNPFGLQGTFTVGIVSRIDAERGLIQTDAAINPGNSGGPLLNRNGELIGVNTSIFTTGENAGSIGIGFAIATPQITPFIAAVRNGTANTTASRQNRTMQEPSPIAIDGRAVLGRLDSNSNLLPDNSYFNAHTFEGTAGQRISIAMSSNQVDAYLLLYGPNQEFLGENDDAGNSRNARLDITLPANGTYFVFANSYGASEQGDYQLSISNLTNNGTSHSNTYLLSENGSLSTQDDRLTDNSLYDEYYFNGQQGQDVTITLTSQDFDAYLLLIDEQGNKIAENDDTAQNNSDAAIQIKLPYTGEYRIIVNAYDQTGQGQYQMRVQ</sequence>
<reference evidence="4 5" key="1">
    <citation type="journal article" date="2020" name="Microb. Ecol.">
        <title>Ecogenomics of the Marine Benthic Filamentous Cyanobacterium Adonisia.</title>
        <authorList>
            <person name="Walter J.M."/>
            <person name="Coutinho F.H."/>
            <person name="Leomil L."/>
            <person name="Hargreaves P.I."/>
            <person name="Campeao M.E."/>
            <person name="Vieira V.V."/>
            <person name="Silva B.S."/>
            <person name="Fistarol G.O."/>
            <person name="Salomon P.S."/>
            <person name="Sawabe T."/>
            <person name="Mino S."/>
            <person name="Hosokawa M."/>
            <person name="Miyashita H."/>
            <person name="Maruyama F."/>
            <person name="van Verk M.C."/>
            <person name="Dutilh B.E."/>
            <person name="Thompson C.C."/>
            <person name="Thompson F.L."/>
        </authorList>
    </citation>
    <scope>NUCLEOTIDE SEQUENCE [LARGE SCALE GENOMIC DNA]</scope>
    <source>
        <strain evidence="4 5">CCMR0081</strain>
    </source>
</reference>
<feature type="domain" description="Peptidase C-terminal archaeal/bacterial" evidence="3">
    <location>
        <begin position="389"/>
        <end position="454"/>
    </location>
</feature>
<dbReference type="PRINTS" id="PR00834">
    <property type="entry name" value="PROTEASES2C"/>
</dbReference>
<comment type="caution">
    <text evidence="4">The sequence shown here is derived from an EMBL/GenBank/DDBJ whole genome shotgun (WGS) entry which is preliminary data.</text>
</comment>
<dbReference type="Gene3D" id="2.60.120.380">
    <property type="match status" value="2"/>
</dbReference>
<evidence type="ECO:0000256" key="2">
    <source>
        <dbReference type="ARBA" id="ARBA00022801"/>
    </source>
</evidence>
<dbReference type="InterPro" id="IPR001940">
    <property type="entry name" value="Peptidase_S1C"/>
</dbReference>
<evidence type="ECO:0000313" key="5">
    <source>
        <dbReference type="Proteomes" id="UP000481033"/>
    </source>
</evidence>
<organism evidence="4 5">
    <name type="scientific">Adonisia turfae CCMR0081</name>
    <dbReference type="NCBI Taxonomy" id="2292702"/>
    <lineage>
        <taxon>Bacteria</taxon>
        <taxon>Bacillati</taxon>
        <taxon>Cyanobacteriota</taxon>
        <taxon>Adonisia</taxon>
        <taxon>Adonisia turfae</taxon>
    </lineage>
</organism>
<evidence type="ECO:0000259" key="3">
    <source>
        <dbReference type="Pfam" id="PF04151"/>
    </source>
</evidence>